<reference evidence="4" key="1">
    <citation type="submission" date="2025-08" db="UniProtKB">
        <authorList>
            <consortium name="RefSeq"/>
        </authorList>
    </citation>
    <scope>IDENTIFICATION</scope>
    <source>
        <tissue evidence="4">Whole organism</tissue>
    </source>
</reference>
<evidence type="ECO:0000256" key="2">
    <source>
        <dbReference type="SAM" id="MobiDB-lite"/>
    </source>
</evidence>
<gene>
    <name evidence="4" type="primary">LOC108679369</name>
</gene>
<keyword evidence="3" id="KW-1185">Reference proteome</keyword>
<feature type="compositionally biased region" description="Polar residues" evidence="2">
    <location>
        <begin position="1"/>
        <end position="10"/>
    </location>
</feature>
<dbReference type="RefSeq" id="XP_018023475.2">
    <property type="nucleotide sequence ID" value="XM_018167986.2"/>
</dbReference>
<feature type="compositionally biased region" description="Polar residues" evidence="2">
    <location>
        <begin position="667"/>
        <end position="691"/>
    </location>
</feature>
<evidence type="ECO:0000256" key="1">
    <source>
        <dbReference type="SAM" id="Coils"/>
    </source>
</evidence>
<feature type="region of interest" description="Disordered" evidence="2">
    <location>
        <begin position="837"/>
        <end position="868"/>
    </location>
</feature>
<organism evidence="3 4">
    <name type="scientific">Hyalella azteca</name>
    <name type="common">Amphipod</name>
    <dbReference type="NCBI Taxonomy" id="294128"/>
    <lineage>
        <taxon>Eukaryota</taxon>
        <taxon>Metazoa</taxon>
        <taxon>Ecdysozoa</taxon>
        <taxon>Arthropoda</taxon>
        <taxon>Crustacea</taxon>
        <taxon>Multicrustacea</taxon>
        <taxon>Malacostraca</taxon>
        <taxon>Eumalacostraca</taxon>
        <taxon>Peracarida</taxon>
        <taxon>Amphipoda</taxon>
        <taxon>Senticaudata</taxon>
        <taxon>Talitrida</taxon>
        <taxon>Talitroidea</taxon>
        <taxon>Hyalellidae</taxon>
        <taxon>Hyalella</taxon>
    </lineage>
</organism>
<name>A0A8B7PBV0_HYAAZ</name>
<feature type="compositionally biased region" description="Basic and acidic residues" evidence="2">
    <location>
        <begin position="699"/>
        <end position="712"/>
    </location>
</feature>
<feature type="coiled-coil region" evidence="1">
    <location>
        <begin position="1234"/>
        <end position="1261"/>
    </location>
</feature>
<feature type="coiled-coil region" evidence="1">
    <location>
        <begin position="1150"/>
        <end position="1177"/>
    </location>
</feature>
<feature type="compositionally biased region" description="Low complexity" evidence="2">
    <location>
        <begin position="851"/>
        <end position="864"/>
    </location>
</feature>
<evidence type="ECO:0000313" key="3">
    <source>
        <dbReference type="Proteomes" id="UP000694843"/>
    </source>
</evidence>
<accession>A0A8B7PBV0</accession>
<feature type="compositionally biased region" description="Basic and acidic residues" evidence="2">
    <location>
        <begin position="386"/>
        <end position="412"/>
    </location>
</feature>
<feature type="compositionally biased region" description="Basic and acidic residues" evidence="2">
    <location>
        <begin position="631"/>
        <end position="666"/>
    </location>
</feature>
<dbReference type="GeneID" id="108679369"/>
<sequence length="1493" mass="166112">MEAGQENTGVQELAPEDVGAAEETQAFEDTPAEGDAVPVEEIKPNDSETIKSDETKTADSETIKSDESKTADSETTKLEETKPADNDTTKPEELKAALSEVTQTTRTRNTYASLPLRNIDDDVSSEDSFELISSSTSSDTEYVTHADAIEESEILEAGEDEREFLKCCDESERLLNRAAQILHGDESNAMDDFVVFGEDGTNFRESIHEILNSHQDFLDSQSGMQAGMPSPAHLSLNSSFSVASSTSTTGATDGKAGTSNSDGLSDVALHGSSSEAMSSSSETEMESSTSCGGEEFAEFERLGGDFTYYTTEPAGSDGSCNSLIPHECVERASGKSEVPGTAVVQEAAAEISKSENEGYLSTNELQLNMVESNLEAIGNNGFIGESDSRSCSDDDSHTDSSLKTEEKNHECEEPNVSSKQNLVEQFKFEQFMRGLIFGSIPEDTPVLPENTADDTPVLPENTTEEAPVLPENTTEEAPVLPENTSEDTPVLPVNSIEEAPVLPENTSEDTPVLPENTTEEAPVLPENTSEEAPVLPENTSEDTPVLPVNSIEEGSVVPGNITVEAAVILANTTDEAACVSETHAATKAGPNVHEEECKIHVQCETAHEQKPEITVLEQKTKTSNAQMPRPETFKQRRSEHETNIRRSEPEASVRRSEPEASVRRSEPATNVQEVRISTNVRRSEPATNAQEVRNRTNVRRSEPKTSERRSENKTSALGEHTEHRGPRTENNDTRSNESPGGYSASSSALRTCSIPLTFKGDKMPSMPLKLSDAEALMVEQSLDDLDNSQGYVQNEAGGPLMYFKINVQKKYWDEGPQDSWQGYSQYEDWVLDPEMPEAAAEAPRVSDRSSRTSSKKAAASAHTTGKTKSRKRFLADPYELPPGDWRMLYVVLSVLALALGMYVGGSLLEITSEEGSFLDRKPPTVFQKADGRTIEERLTDKCTSGPLSLIDKTQKDYYNKVYMCDPEAMTEGSLIKKPRNRYLVVDYKHDNAGLREYVTELTMRMELYMMTNDDDKKEIECLKDANFNMGKKLASLEKTLEDYKYRFHVGKRTPAFIALQANEVSLKRKVRTLRKEFLKQNALMKALNNRKHAIVRVLNIIEDNMINNNHTSRQQLQLAQEFESLISEHQATNSTLKSCQTDLSTKKSDNIKLLQSEANLQKEISQLKSELRNRTEARNNDHPLANACELSTEEQTQNLSQCQSALEASSADYQDCKSKLLSTVNGSLHCYSVVSRQQMKISEIMRKKNQLTEEISALRISQQELLPQKFRLEETVIGLQYELDVCYANQVSCSDSLRHANDKICSYEEILSNYNASFAAVLEKSEHQKSELEHIERDFISCKVAKTKCEDRVELFSKYVEDDFVSYEYLVTDTASSQKPPMMEMGSVYYNLLRDCDSKEQKYSKKNCFSSLKASVKTLMRTIYNLWSEEKFGNLPENFSLEAIKLKLSDLKVLLENCNATSPGAKYCRKLSSFNDELLKILDVVSRYDSMTS</sequence>
<protein>
    <submittedName>
        <fullName evidence="4">Uncharacterized protein LOC108679369 isoform X9</fullName>
    </submittedName>
</protein>
<feature type="compositionally biased region" description="Basic and acidic residues" evidence="2">
    <location>
        <begin position="40"/>
        <end position="95"/>
    </location>
</feature>
<feature type="region of interest" description="Disordered" evidence="2">
    <location>
        <begin position="502"/>
        <end position="545"/>
    </location>
</feature>
<evidence type="ECO:0000313" key="4">
    <source>
        <dbReference type="RefSeq" id="XP_018023475.2"/>
    </source>
</evidence>
<proteinExistence type="predicted"/>
<feature type="compositionally biased region" description="Basic and acidic residues" evidence="2">
    <location>
        <begin position="719"/>
        <end position="735"/>
    </location>
</feature>
<dbReference type="Proteomes" id="UP000694843">
    <property type="component" value="Unplaced"/>
</dbReference>
<feature type="region of interest" description="Disordered" evidence="2">
    <location>
        <begin position="615"/>
        <end position="748"/>
    </location>
</feature>
<feature type="compositionally biased region" description="Low complexity" evidence="2">
    <location>
        <begin position="243"/>
        <end position="259"/>
    </location>
</feature>
<keyword evidence="1" id="KW-0175">Coiled coil</keyword>
<feature type="compositionally biased region" description="Low complexity" evidence="2">
    <location>
        <begin position="272"/>
        <end position="293"/>
    </location>
</feature>
<feature type="region of interest" description="Disordered" evidence="2">
    <location>
        <begin position="444"/>
        <end position="490"/>
    </location>
</feature>
<feature type="region of interest" description="Disordered" evidence="2">
    <location>
        <begin position="1"/>
        <end position="103"/>
    </location>
</feature>
<feature type="region of interest" description="Disordered" evidence="2">
    <location>
        <begin position="243"/>
        <end position="293"/>
    </location>
</feature>
<feature type="region of interest" description="Disordered" evidence="2">
    <location>
        <begin position="384"/>
        <end position="417"/>
    </location>
</feature>